<evidence type="ECO:0008006" key="3">
    <source>
        <dbReference type="Google" id="ProtNLM"/>
    </source>
</evidence>
<dbReference type="CDD" id="cd04488">
    <property type="entry name" value="RecG_wedge_OBF"/>
    <property type="match status" value="1"/>
</dbReference>
<organism evidence="1 2">
    <name type="scientific">Phycicoccus elongatus Lp2</name>
    <dbReference type="NCBI Taxonomy" id="1193181"/>
    <lineage>
        <taxon>Bacteria</taxon>
        <taxon>Bacillati</taxon>
        <taxon>Actinomycetota</taxon>
        <taxon>Actinomycetes</taxon>
        <taxon>Micrococcales</taxon>
        <taxon>Intrasporangiaceae</taxon>
        <taxon>Phycicoccus</taxon>
    </lineage>
</organism>
<comment type="caution">
    <text evidence="1">The sequence shown here is derived from an EMBL/GenBank/DDBJ whole genome shotgun (WGS) entry which is preliminary data.</text>
</comment>
<dbReference type="RefSeq" id="WP_010851380.1">
    <property type="nucleotide sequence ID" value="NZ_HF570956.1"/>
</dbReference>
<keyword evidence="2" id="KW-1185">Reference proteome</keyword>
<evidence type="ECO:0000313" key="2">
    <source>
        <dbReference type="Proteomes" id="UP000013167"/>
    </source>
</evidence>
<sequence length="118" mass="12632">MGLLQSFKDLAKSAAEHEADEIRAATSARVSMTEPLHDRAIGQVCGVVRSVTMPARANVPVLVAEVFDGSTSVNLVWIGRRRIPGIEPGALLSAQGRVAMKRGIPTIFNPPYALLPRS</sequence>
<dbReference type="STRING" id="1193181.BN10_990029"/>
<gene>
    <name evidence="1" type="ORF">BN10_990029</name>
</gene>
<dbReference type="eggNOG" id="COG1200">
    <property type="taxonomic scope" value="Bacteria"/>
</dbReference>
<dbReference type="OrthoDB" id="3268233at2"/>
<dbReference type="AlphaFoldDB" id="N0E6H5"/>
<protein>
    <recommendedName>
        <fullName evidence="3">DNA-binding protein</fullName>
    </recommendedName>
</protein>
<name>N0E6H5_9MICO</name>
<reference evidence="1 2" key="1">
    <citation type="journal article" date="2013" name="ISME J.">
        <title>A metabolic model for members of the genus Tetrasphaera involved in enhanced biological phosphorus removal.</title>
        <authorList>
            <person name="Kristiansen R."/>
            <person name="Nguyen H.T.T."/>
            <person name="Saunders A.M."/>
            <person name="Nielsen J.L."/>
            <person name="Wimmer R."/>
            <person name="Le V.Q."/>
            <person name="McIlroy S.J."/>
            <person name="Petrovski S."/>
            <person name="Seviour R.J."/>
            <person name="Calteau A."/>
            <person name="Nielsen K.L."/>
            <person name="Nielsen P.H."/>
        </authorList>
    </citation>
    <scope>NUCLEOTIDE SEQUENCE [LARGE SCALE GENOMIC DNA]</scope>
    <source>
        <strain evidence="1 2">Lp2</strain>
    </source>
</reference>
<accession>N0E6H5</accession>
<dbReference type="EMBL" id="CAIZ01000173">
    <property type="protein sequence ID" value="CCH71554.1"/>
    <property type="molecule type" value="Genomic_DNA"/>
</dbReference>
<evidence type="ECO:0000313" key="1">
    <source>
        <dbReference type="EMBL" id="CCH71554.1"/>
    </source>
</evidence>
<dbReference type="HOGENOM" id="CLU_144847_1_0_11"/>
<proteinExistence type="predicted"/>
<dbReference type="Proteomes" id="UP000013167">
    <property type="component" value="Unassembled WGS sequence"/>
</dbReference>